<keyword evidence="1" id="KW-0240">DNA-directed RNA polymerase</keyword>
<dbReference type="GO" id="GO:0006384">
    <property type="term" value="P:transcription initiation at RNA polymerase III promoter"/>
    <property type="evidence" value="ECO:0007669"/>
    <property type="project" value="InterPro"/>
</dbReference>
<keyword evidence="1" id="KW-0804">Transcription</keyword>
<dbReference type="GO" id="GO:0005666">
    <property type="term" value="C:RNA polymerase III complex"/>
    <property type="evidence" value="ECO:0007669"/>
    <property type="project" value="InterPro"/>
</dbReference>
<accession>A0A8H7AJN4</accession>
<evidence type="ECO:0000256" key="2">
    <source>
        <dbReference type="SAM" id="MobiDB-lite"/>
    </source>
</evidence>
<keyword evidence="4" id="KW-1185">Reference proteome</keyword>
<evidence type="ECO:0000313" key="4">
    <source>
        <dbReference type="Proteomes" id="UP000606974"/>
    </source>
</evidence>
<dbReference type="SUPFAM" id="SSF47819">
    <property type="entry name" value="HRDC-like"/>
    <property type="match status" value="1"/>
</dbReference>
<name>A0A8H7AJN4_9EURO</name>
<dbReference type="AlphaFoldDB" id="A0A8H7AJN4"/>
<evidence type="ECO:0000256" key="1">
    <source>
        <dbReference type="ARBA" id="ARBA00022478"/>
    </source>
</evidence>
<reference evidence="3" key="1">
    <citation type="submission" date="2020-02" db="EMBL/GenBank/DDBJ databases">
        <authorList>
            <person name="Palmer J.M."/>
        </authorList>
    </citation>
    <scope>NUCLEOTIDE SEQUENCE</scope>
    <source>
        <strain evidence="3">EPUS1.4</strain>
        <tissue evidence="3">Thallus</tissue>
    </source>
</reference>
<dbReference type="PANTHER" id="PTHR15561:SF0">
    <property type="entry name" value="DNA-DIRECTED RNA POLYMERASE III SUBUNIT RPC9"/>
    <property type="match status" value="1"/>
</dbReference>
<dbReference type="InterPro" id="IPR010997">
    <property type="entry name" value="HRDC-like_sf"/>
</dbReference>
<protein>
    <recommendedName>
        <fullName evidence="5">DNA-directed RNA polymerase III subunit RPC9</fullName>
    </recommendedName>
</protein>
<gene>
    <name evidence="3" type="ORF">GJ744_009474</name>
</gene>
<dbReference type="OrthoDB" id="1746530at2759"/>
<proteinExistence type="predicted"/>
<dbReference type="Proteomes" id="UP000606974">
    <property type="component" value="Unassembled WGS sequence"/>
</dbReference>
<feature type="compositionally biased region" description="Acidic residues" evidence="2">
    <location>
        <begin position="157"/>
        <end position="167"/>
    </location>
</feature>
<dbReference type="InterPro" id="IPR038846">
    <property type="entry name" value="RPC9"/>
</dbReference>
<dbReference type="GO" id="GO:0000166">
    <property type="term" value="F:nucleotide binding"/>
    <property type="evidence" value="ECO:0007669"/>
    <property type="project" value="InterPro"/>
</dbReference>
<feature type="region of interest" description="Disordered" evidence="2">
    <location>
        <begin position="137"/>
        <end position="168"/>
    </location>
</feature>
<dbReference type="PANTHER" id="PTHR15561">
    <property type="entry name" value="CALCITONIN GENE-RELATED PEPTIDE-RECEPTOR COMPONENT PROTEIN"/>
    <property type="match status" value="1"/>
</dbReference>
<dbReference type="InterPro" id="IPR038324">
    <property type="entry name" value="Rpb4/RPC9_sf"/>
</dbReference>
<evidence type="ECO:0000313" key="3">
    <source>
        <dbReference type="EMBL" id="KAF7508177.1"/>
    </source>
</evidence>
<evidence type="ECO:0008006" key="5">
    <source>
        <dbReference type="Google" id="ProtNLM"/>
    </source>
</evidence>
<organism evidence="3 4">
    <name type="scientific">Endocarpon pusillum</name>
    <dbReference type="NCBI Taxonomy" id="364733"/>
    <lineage>
        <taxon>Eukaryota</taxon>
        <taxon>Fungi</taxon>
        <taxon>Dikarya</taxon>
        <taxon>Ascomycota</taxon>
        <taxon>Pezizomycotina</taxon>
        <taxon>Eurotiomycetes</taxon>
        <taxon>Chaetothyriomycetidae</taxon>
        <taxon>Verrucariales</taxon>
        <taxon>Verrucariaceae</taxon>
        <taxon>Endocarpon</taxon>
    </lineage>
</organism>
<dbReference type="Gene3D" id="1.20.1250.40">
    <property type="match status" value="1"/>
</dbReference>
<comment type="caution">
    <text evidence="3">The sequence shown here is derived from an EMBL/GenBank/DDBJ whole genome shotgun (WGS) entry which is preliminary data.</text>
</comment>
<dbReference type="EMBL" id="JAACFV010000057">
    <property type="protein sequence ID" value="KAF7508177.1"/>
    <property type="molecule type" value="Genomic_DNA"/>
</dbReference>
<sequence length="207" mass="23096">MKILDPQCAVLTNSEVLSFMRSHPPRKPDPQVGGYPVTDLRGLWSVQREFTDYIETITPHLLSYPDPPSKFMRTLLQRLNKFNLTKPEALMMINLGVGVTKAPGARQEAIEMPNEEEGIVGHGDGDLLDKVERHLDSAEGADGAQAENRAASQEDVQMQDEQEDDNSDITVLNTIVEEMYDRFTDADIKEILQICGEILGGSETPRE</sequence>